<evidence type="ECO:0000313" key="4">
    <source>
        <dbReference type="EMBL" id="NNM73482.1"/>
    </source>
</evidence>
<accession>A0A849I276</accession>
<evidence type="ECO:0000256" key="1">
    <source>
        <dbReference type="ARBA" id="ARBA00006174"/>
    </source>
</evidence>
<evidence type="ECO:0000259" key="3">
    <source>
        <dbReference type="Pfam" id="PF19305"/>
    </source>
</evidence>
<dbReference type="InterPro" id="IPR045337">
    <property type="entry name" value="MmgE_PrpD_C"/>
</dbReference>
<dbReference type="PANTHER" id="PTHR16943:SF8">
    <property type="entry name" value="2-METHYLCITRATE DEHYDRATASE"/>
    <property type="match status" value="1"/>
</dbReference>
<keyword evidence="5" id="KW-1185">Reference proteome</keyword>
<reference evidence="4 5" key="1">
    <citation type="submission" date="2020-04" db="EMBL/GenBank/DDBJ databases">
        <title>Enterovirga sp. isolate from soil.</title>
        <authorList>
            <person name="Chea S."/>
            <person name="Kim D.-U."/>
        </authorList>
    </citation>
    <scope>NUCLEOTIDE SEQUENCE [LARGE SCALE GENOMIC DNA]</scope>
    <source>
        <strain evidence="4 5">DB1703</strain>
    </source>
</reference>
<dbReference type="Gene3D" id="1.10.4100.10">
    <property type="entry name" value="2-methylcitrate dehydratase PrpD"/>
    <property type="match status" value="1"/>
</dbReference>
<sequence>MDDRPAGAPDSFDAAGAFARHAAQTRFGDLPAEAVARAKTFLLDSLGVGLAGTSDANAGRVLAAASGWGSGADATAWGSGAELPAPSAAFVNAYLVHALEFDCIHERAIVHPMATLLSALFAWSERAARRGDPVSGRRFVAAMSVGVDVAGLLGSATRSGLRFFRPATAGGFGAAAALANAAGLAEAGVLNVLGLHFGQVSGTMQAHVEGSPALGLQIAANARAAVTAIDLAEAGLTGPKDMLNGPFGYYAMMEDGSFEPAPIEAELGRVPQLTRLSHKPYPSGRLSHGAVDGLRRLIAAHRFAPEAVAEVVVHVPPVVMRLMGRPNVPNPSSNYAKLCLPFVVGTYLARGRVDVPDFSTPEMRNDPAVHAFAGRVRLVPDDNPSQNAIAPQRVTVRLNGGERHEMIVPAIYGHPDAPLSEAENLEKFGRCCGYAHPPVPPELRDRLVALVARFDELEDVSVVPRLLAVERAS</sequence>
<dbReference type="RefSeq" id="WP_171218924.1">
    <property type="nucleotide sequence ID" value="NZ_JABEPP010000003.1"/>
</dbReference>
<dbReference type="InterPro" id="IPR036148">
    <property type="entry name" value="MmgE/PrpD_sf"/>
</dbReference>
<evidence type="ECO:0000313" key="5">
    <source>
        <dbReference type="Proteomes" id="UP000564885"/>
    </source>
</evidence>
<dbReference type="PANTHER" id="PTHR16943">
    <property type="entry name" value="2-METHYLCITRATE DEHYDRATASE-RELATED"/>
    <property type="match status" value="1"/>
</dbReference>
<dbReference type="Pfam" id="PF03972">
    <property type="entry name" value="MmgE_PrpD_N"/>
    <property type="match status" value="1"/>
</dbReference>
<dbReference type="SUPFAM" id="SSF103378">
    <property type="entry name" value="2-methylcitrate dehydratase PrpD"/>
    <property type="match status" value="1"/>
</dbReference>
<dbReference type="Proteomes" id="UP000564885">
    <property type="component" value="Unassembled WGS sequence"/>
</dbReference>
<proteinExistence type="inferred from homology"/>
<comment type="similarity">
    <text evidence="1">Belongs to the PrpD family.</text>
</comment>
<dbReference type="GO" id="GO:0016829">
    <property type="term" value="F:lyase activity"/>
    <property type="evidence" value="ECO:0007669"/>
    <property type="project" value="InterPro"/>
</dbReference>
<dbReference type="Pfam" id="PF19305">
    <property type="entry name" value="MmgE_PrpD_C"/>
    <property type="match status" value="1"/>
</dbReference>
<dbReference type="Gene3D" id="3.30.1330.120">
    <property type="entry name" value="2-methylcitrate dehydratase PrpD"/>
    <property type="match status" value="1"/>
</dbReference>
<dbReference type="InterPro" id="IPR005656">
    <property type="entry name" value="MmgE_PrpD"/>
</dbReference>
<feature type="domain" description="MmgE/PrpD N-terminal" evidence="2">
    <location>
        <begin position="17"/>
        <end position="257"/>
    </location>
</feature>
<dbReference type="AlphaFoldDB" id="A0A849I276"/>
<protein>
    <submittedName>
        <fullName evidence="4">MmgE/PrpD family protein</fullName>
    </submittedName>
</protein>
<dbReference type="EMBL" id="JABEPP010000003">
    <property type="protein sequence ID" value="NNM73482.1"/>
    <property type="molecule type" value="Genomic_DNA"/>
</dbReference>
<name>A0A849I276_9HYPH</name>
<dbReference type="InterPro" id="IPR042188">
    <property type="entry name" value="MmgE/PrpD_sf_2"/>
</dbReference>
<gene>
    <name evidence="4" type="ORF">HJG44_13925</name>
</gene>
<dbReference type="InterPro" id="IPR042183">
    <property type="entry name" value="MmgE/PrpD_sf_1"/>
</dbReference>
<dbReference type="InterPro" id="IPR045336">
    <property type="entry name" value="MmgE_PrpD_N"/>
</dbReference>
<evidence type="ECO:0000259" key="2">
    <source>
        <dbReference type="Pfam" id="PF03972"/>
    </source>
</evidence>
<comment type="caution">
    <text evidence="4">The sequence shown here is derived from an EMBL/GenBank/DDBJ whole genome shotgun (WGS) entry which is preliminary data.</text>
</comment>
<organism evidence="4 5">
    <name type="scientific">Enterovirga aerilata</name>
    <dbReference type="NCBI Taxonomy" id="2730920"/>
    <lineage>
        <taxon>Bacteria</taxon>
        <taxon>Pseudomonadati</taxon>
        <taxon>Pseudomonadota</taxon>
        <taxon>Alphaproteobacteria</taxon>
        <taxon>Hyphomicrobiales</taxon>
        <taxon>Methylobacteriaceae</taxon>
        <taxon>Enterovirga</taxon>
    </lineage>
</organism>
<feature type="domain" description="MmgE/PrpD C-terminal" evidence="3">
    <location>
        <begin position="281"/>
        <end position="437"/>
    </location>
</feature>